<dbReference type="EMBL" id="JAFJYH010000125">
    <property type="protein sequence ID" value="KAG4418563.1"/>
    <property type="molecule type" value="Genomic_DNA"/>
</dbReference>
<dbReference type="OrthoDB" id="4314040at2759"/>
<name>A0A8H7TGR6_9HELO</name>
<proteinExistence type="predicted"/>
<keyword evidence="2" id="KW-1185">Reference proteome</keyword>
<reference evidence="1" key="1">
    <citation type="submission" date="2021-02" db="EMBL/GenBank/DDBJ databases">
        <title>Genome sequence Cadophora malorum strain M34.</title>
        <authorList>
            <person name="Stefanovic E."/>
            <person name="Vu D."/>
            <person name="Scully C."/>
            <person name="Dijksterhuis J."/>
            <person name="Roader J."/>
            <person name="Houbraken J."/>
        </authorList>
    </citation>
    <scope>NUCLEOTIDE SEQUENCE</scope>
    <source>
        <strain evidence="1">M34</strain>
    </source>
</reference>
<dbReference type="Pfam" id="PF11951">
    <property type="entry name" value="Fungal_trans_2"/>
    <property type="match status" value="1"/>
</dbReference>
<evidence type="ECO:0000313" key="2">
    <source>
        <dbReference type="Proteomes" id="UP000664132"/>
    </source>
</evidence>
<sequence>MSLGTLTADTGKISSALGDLFEQEAIQEVRTLSSSSDQSSSSNLQRHLSITITLCTGYITQGNSEKLQEHLESAFLLAQALFKRCQGNETFLFLLKWLGYIHTTAMLSIGKYDVKTPDYISISTASQAIMKGRNSSNNDSGQAALHSLRGTAMLDSPAVLFSDIDSFLGISSDVCSILYKTGRMLRMRHAITHSKEASQWFWPDFEADVLDLDTRLEQQLTILQRNKGQGDLGHLDQYNSALVHTAHLIFQTDIRCVLAPQEVKTEEKIGTVLDFCANIPIDSQVARLSILPLFHAGLRSHRRIYRDFVLTRLSGLRDYYLVANVQQVIELLKNMWQNPSEEGKQ</sequence>
<organism evidence="1 2">
    <name type="scientific">Cadophora malorum</name>
    <dbReference type="NCBI Taxonomy" id="108018"/>
    <lineage>
        <taxon>Eukaryota</taxon>
        <taxon>Fungi</taxon>
        <taxon>Dikarya</taxon>
        <taxon>Ascomycota</taxon>
        <taxon>Pezizomycotina</taxon>
        <taxon>Leotiomycetes</taxon>
        <taxon>Helotiales</taxon>
        <taxon>Ploettnerulaceae</taxon>
        <taxon>Cadophora</taxon>
    </lineage>
</organism>
<comment type="caution">
    <text evidence="1">The sequence shown here is derived from an EMBL/GenBank/DDBJ whole genome shotgun (WGS) entry which is preliminary data.</text>
</comment>
<evidence type="ECO:0000313" key="1">
    <source>
        <dbReference type="EMBL" id="KAG4418563.1"/>
    </source>
</evidence>
<gene>
    <name evidence="1" type="ORF">IFR04_008274</name>
</gene>
<protein>
    <submittedName>
        <fullName evidence="1">Uncharacterized protein</fullName>
    </submittedName>
</protein>
<dbReference type="Proteomes" id="UP000664132">
    <property type="component" value="Unassembled WGS sequence"/>
</dbReference>
<accession>A0A8H7TGR6</accession>
<dbReference type="AlphaFoldDB" id="A0A8H7TGR6"/>
<dbReference type="InterPro" id="IPR021858">
    <property type="entry name" value="Fun_TF"/>
</dbReference>